<dbReference type="Gene3D" id="3.40.47.10">
    <property type="match status" value="1"/>
</dbReference>
<proteinExistence type="predicted"/>
<evidence type="ECO:0000313" key="2">
    <source>
        <dbReference type="EMBL" id="MEN2793018.1"/>
    </source>
</evidence>
<accession>A0ABU9YB25</accession>
<comment type="caution">
    <text evidence="2">The sequence shown here is derived from an EMBL/GenBank/DDBJ whole genome shotgun (WGS) entry which is preliminary data.</text>
</comment>
<dbReference type="PIRSF" id="PIRSF000429">
    <property type="entry name" value="Ac-CoA_Ac_transf"/>
    <property type="match status" value="1"/>
</dbReference>
<sequence>MARHPLSEKIVIAGVGATQFGALPGRSTVSMIVEAAAAALYDAGIEKALIDAVLVKPPTSNPEMMFQVSVSEALGLQPKLNPNWNQGGAANIAMITYAALSIEAGLCDIALLCFADNPKTGSRRAYGQAKGNDAVFGFSGTLGQYGMIARRHIEQYGTRTDHLGAVAVACRRHGSVNPAAQLRKPLTLDEYRASKPMVAPFRREDACLVSDGGAALIVMSAARARELKVPRPVPVLGFGQGQTAWEPYLRPDLTTTQAVVSGQTAFAMAGLSPRDIDIAQLYDCFTIVPIMTLEDYGFCKKGEGGPFSADGRLEIDGDLPMNTAGGLLSETGMPGMQLVIEGVRQMRGEANLQAKRARNCIISNQGGIMQTHSTLILGERL</sequence>
<name>A0ABU9YB25_9SPHN</name>
<dbReference type="InterPro" id="IPR002155">
    <property type="entry name" value="Thiolase"/>
</dbReference>
<dbReference type="Proteomes" id="UP001419910">
    <property type="component" value="Unassembled WGS sequence"/>
</dbReference>
<protein>
    <submittedName>
        <fullName evidence="2">Thiolase family protein</fullName>
    </submittedName>
</protein>
<dbReference type="Pfam" id="PF22691">
    <property type="entry name" value="Thiolase_C_1"/>
    <property type="match status" value="1"/>
</dbReference>
<dbReference type="PANTHER" id="PTHR42870:SF1">
    <property type="entry name" value="NON-SPECIFIC LIPID-TRANSFER PROTEIN-LIKE 2"/>
    <property type="match status" value="1"/>
</dbReference>
<dbReference type="RefSeq" id="WP_343892330.1">
    <property type="nucleotide sequence ID" value="NZ_BAAAEH010000057.1"/>
</dbReference>
<dbReference type="EMBL" id="JBDIME010000037">
    <property type="protein sequence ID" value="MEN2793018.1"/>
    <property type="molecule type" value="Genomic_DNA"/>
</dbReference>
<gene>
    <name evidence="2" type="ORF">ABC974_25565</name>
</gene>
<evidence type="ECO:0000313" key="3">
    <source>
        <dbReference type="Proteomes" id="UP001419910"/>
    </source>
</evidence>
<dbReference type="CDD" id="cd00829">
    <property type="entry name" value="SCP-x_thiolase"/>
    <property type="match status" value="1"/>
</dbReference>
<dbReference type="SUPFAM" id="SSF53901">
    <property type="entry name" value="Thiolase-like"/>
    <property type="match status" value="2"/>
</dbReference>
<dbReference type="InterPro" id="IPR016039">
    <property type="entry name" value="Thiolase-like"/>
</dbReference>
<feature type="domain" description="Thiolase C-terminal" evidence="1">
    <location>
        <begin position="248"/>
        <end position="378"/>
    </location>
</feature>
<dbReference type="PANTHER" id="PTHR42870">
    <property type="entry name" value="ACETYL-COA C-ACETYLTRANSFERASE"/>
    <property type="match status" value="1"/>
</dbReference>
<evidence type="ECO:0000259" key="1">
    <source>
        <dbReference type="Pfam" id="PF22691"/>
    </source>
</evidence>
<organism evidence="2 3">
    <name type="scientific">Sphingomonas oligophenolica</name>
    <dbReference type="NCBI Taxonomy" id="301154"/>
    <lineage>
        <taxon>Bacteria</taxon>
        <taxon>Pseudomonadati</taxon>
        <taxon>Pseudomonadota</taxon>
        <taxon>Alphaproteobacteria</taxon>
        <taxon>Sphingomonadales</taxon>
        <taxon>Sphingomonadaceae</taxon>
        <taxon>Sphingomonas</taxon>
    </lineage>
</organism>
<dbReference type="InterPro" id="IPR055140">
    <property type="entry name" value="Thiolase_C_2"/>
</dbReference>
<reference evidence="2 3" key="1">
    <citation type="submission" date="2024-05" db="EMBL/GenBank/DDBJ databases">
        <authorList>
            <person name="Liu Q."/>
            <person name="Xin Y.-H."/>
        </authorList>
    </citation>
    <scope>NUCLEOTIDE SEQUENCE [LARGE SCALE GENOMIC DNA]</scope>
    <source>
        <strain evidence="2 3">CGMCC 1.10181</strain>
    </source>
</reference>
<keyword evidence="3" id="KW-1185">Reference proteome</keyword>